<keyword evidence="1" id="KW-1133">Transmembrane helix</keyword>
<dbReference type="AlphaFoldDB" id="A0A5J4UHF7"/>
<organism evidence="2 3">
    <name type="scientific">Streblomastix strix</name>
    <dbReference type="NCBI Taxonomy" id="222440"/>
    <lineage>
        <taxon>Eukaryota</taxon>
        <taxon>Metamonada</taxon>
        <taxon>Preaxostyla</taxon>
        <taxon>Oxymonadida</taxon>
        <taxon>Streblomastigidae</taxon>
        <taxon>Streblomastix</taxon>
    </lineage>
</organism>
<evidence type="ECO:0000256" key="1">
    <source>
        <dbReference type="SAM" id="Phobius"/>
    </source>
</evidence>
<proteinExistence type="predicted"/>
<comment type="caution">
    <text evidence="2">The sequence shown here is derived from an EMBL/GenBank/DDBJ whole genome shotgun (WGS) entry which is preliminary data.</text>
</comment>
<reference evidence="2 3" key="1">
    <citation type="submission" date="2019-03" db="EMBL/GenBank/DDBJ databases">
        <title>Single cell metagenomics reveals metabolic interactions within the superorganism composed of flagellate Streblomastix strix and complex community of Bacteroidetes bacteria on its surface.</title>
        <authorList>
            <person name="Treitli S.C."/>
            <person name="Kolisko M."/>
            <person name="Husnik F."/>
            <person name="Keeling P."/>
            <person name="Hampl V."/>
        </authorList>
    </citation>
    <scope>NUCLEOTIDE SEQUENCE [LARGE SCALE GENOMIC DNA]</scope>
    <source>
        <strain evidence="2">ST1C</strain>
    </source>
</reference>
<feature type="non-terminal residue" evidence="2">
    <location>
        <position position="245"/>
    </location>
</feature>
<keyword evidence="1" id="KW-0812">Transmembrane</keyword>
<gene>
    <name evidence="2" type="ORF">EZS28_034614</name>
</gene>
<dbReference type="EMBL" id="SNRW01015950">
    <property type="protein sequence ID" value="KAA6369857.1"/>
    <property type="molecule type" value="Genomic_DNA"/>
</dbReference>
<evidence type="ECO:0000313" key="2">
    <source>
        <dbReference type="EMBL" id="KAA6369857.1"/>
    </source>
</evidence>
<sequence length="245" mass="27554">MLPYCAIEEDDGDSDNEIYGIVRDPVSDSEAQEVIPNKLGIIYVLEVGKVSMLLFQYYSQEFTSYMLDSYYSDYSGSDSEEDVIVYDYDDFQLLSVVLQIDNLESQLALCLNLQILHQFMNLFHRFSQDLGSNVIVLVVTLCEIIVFVVTFIIVNAHFLSVVLRLLKLLGVKYCSKNGDLESVGVEVSVGYQVWMISCIQTVLAYPSFPDLLLLEPSLASVLFLILGLLKQELLPLLLRLSSSAS</sequence>
<feature type="transmembrane region" description="Helical" evidence="1">
    <location>
        <begin position="134"/>
        <end position="159"/>
    </location>
</feature>
<dbReference type="Proteomes" id="UP000324800">
    <property type="component" value="Unassembled WGS sequence"/>
</dbReference>
<name>A0A5J4UHF7_9EUKA</name>
<accession>A0A5J4UHF7</accession>
<evidence type="ECO:0000313" key="3">
    <source>
        <dbReference type="Proteomes" id="UP000324800"/>
    </source>
</evidence>
<keyword evidence="1" id="KW-0472">Membrane</keyword>
<protein>
    <submittedName>
        <fullName evidence="2">Uncharacterized protein</fullName>
    </submittedName>
</protein>